<feature type="region of interest" description="Disordered" evidence="2">
    <location>
        <begin position="395"/>
        <end position="542"/>
    </location>
</feature>
<evidence type="ECO:0000313" key="4">
    <source>
        <dbReference type="Proteomes" id="UP000664203"/>
    </source>
</evidence>
<evidence type="ECO:0000256" key="1">
    <source>
        <dbReference type="ARBA" id="ARBA00022737"/>
    </source>
</evidence>
<gene>
    <name evidence="3" type="ORF">ALECFALPRED_002556</name>
</gene>
<feature type="compositionally biased region" description="Polar residues" evidence="2">
    <location>
        <begin position="511"/>
        <end position="533"/>
    </location>
</feature>
<feature type="compositionally biased region" description="Polar residues" evidence="2">
    <location>
        <begin position="154"/>
        <end position="166"/>
    </location>
</feature>
<comment type="caution">
    <text evidence="3">The sequence shown here is derived from an EMBL/GenBank/DDBJ whole genome shotgun (WGS) entry which is preliminary data.</text>
</comment>
<feature type="compositionally biased region" description="Basic and acidic residues" evidence="2">
    <location>
        <begin position="88"/>
        <end position="120"/>
    </location>
</feature>
<dbReference type="InterPro" id="IPR006597">
    <property type="entry name" value="Sel1-like"/>
</dbReference>
<organism evidence="3 4">
    <name type="scientific">Alectoria fallacina</name>
    <dbReference type="NCBI Taxonomy" id="1903189"/>
    <lineage>
        <taxon>Eukaryota</taxon>
        <taxon>Fungi</taxon>
        <taxon>Dikarya</taxon>
        <taxon>Ascomycota</taxon>
        <taxon>Pezizomycotina</taxon>
        <taxon>Lecanoromycetes</taxon>
        <taxon>OSLEUM clade</taxon>
        <taxon>Lecanoromycetidae</taxon>
        <taxon>Lecanorales</taxon>
        <taxon>Lecanorineae</taxon>
        <taxon>Parmeliaceae</taxon>
        <taxon>Alectoria</taxon>
    </lineage>
</organism>
<feature type="compositionally biased region" description="Basic and acidic residues" evidence="2">
    <location>
        <begin position="262"/>
        <end position="272"/>
    </location>
</feature>
<dbReference type="Proteomes" id="UP000664203">
    <property type="component" value="Unassembled WGS sequence"/>
</dbReference>
<reference evidence="3" key="1">
    <citation type="submission" date="2021-03" db="EMBL/GenBank/DDBJ databases">
        <authorList>
            <person name="Tagirdzhanova G."/>
        </authorList>
    </citation>
    <scope>NUCLEOTIDE SEQUENCE</scope>
</reference>
<dbReference type="AlphaFoldDB" id="A0A8H3FI32"/>
<feature type="compositionally biased region" description="Polar residues" evidence="2">
    <location>
        <begin position="59"/>
        <end position="79"/>
    </location>
</feature>
<dbReference type="OrthoDB" id="272077at2759"/>
<dbReference type="Pfam" id="PF08238">
    <property type="entry name" value="Sel1"/>
    <property type="match status" value="3"/>
</dbReference>
<dbReference type="Gene3D" id="1.25.40.10">
    <property type="entry name" value="Tetratricopeptide repeat domain"/>
    <property type="match status" value="1"/>
</dbReference>
<dbReference type="PANTHER" id="PTHR46430:SF3">
    <property type="entry name" value="ACTIVATOR OF C KINASE PROTEIN 1"/>
    <property type="match status" value="1"/>
</dbReference>
<dbReference type="InterPro" id="IPR011990">
    <property type="entry name" value="TPR-like_helical_dom_sf"/>
</dbReference>
<accession>A0A8H3FI32</accession>
<name>A0A8H3FI32_9LECA</name>
<evidence type="ECO:0000313" key="3">
    <source>
        <dbReference type="EMBL" id="CAF9923864.1"/>
    </source>
</evidence>
<dbReference type="PANTHER" id="PTHR46430">
    <property type="entry name" value="PROTEIN SKT5-RELATED"/>
    <property type="match status" value="1"/>
</dbReference>
<feature type="compositionally biased region" description="Basic and acidic residues" evidence="2">
    <location>
        <begin position="315"/>
        <end position="325"/>
    </location>
</feature>
<evidence type="ECO:0000256" key="2">
    <source>
        <dbReference type="SAM" id="MobiDB-lite"/>
    </source>
</evidence>
<dbReference type="SUPFAM" id="SSF81901">
    <property type="entry name" value="HCP-like"/>
    <property type="match status" value="1"/>
</dbReference>
<protein>
    <submittedName>
        <fullName evidence="3">Uncharacterized protein</fullName>
    </submittedName>
</protein>
<dbReference type="EMBL" id="CAJPDR010000176">
    <property type="protein sequence ID" value="CAF9923864.1"/>
    <property type="molecule type" value="Genomic_DNA"/>
</dbReference>
<dbReference type="InterPro" id="IPR051726">
    <property type="entry name" value="Chitin_Synth_Reg"/>
</dbReference>
<feature type="region of interest" description="Disordered" evidence="2">
    <location>
        <begin position="1"/>
        <end position="380"/>
    </location>
</feature>
<dbReference type="SMART" id="SM00671">
    <property type="entry name" value="SEL1"/>
    <property type="match status" value="3"/>
</dbReference>
<keyword evidence="1" id="KW-0677">Repeat</keyword>
<feature type="compositionally biased region" description="Basic and acidic residues" evidence="2">
    <location>
        <begin position="233"/>
        <end position="242"/>
    </location>
</feature>
<sequence length="755" mass="83035">MRPDKAEHANGTGLDSSTGLASLRGESWQDKAHDNRPQTAGSKRNFALSPNGKEKLNGNDLQYQSNTPPSTISETNSNSKGGGYFDHQSQHARDAGQYRGKAQDRPRPRDNGQRGARVDQLKPMVNGRHSEDSRTRPSLLLDTEMDTGYERSRTMPTAISGATLQSGRPPDHSVWQEPGFVAGYHGPEDRGYTPTSPANGSRQGSSPQPKAYLDHSQSTKLDEVVHAQSTDSRQPHAQKDSFGEFFDNYYGATQDDPQPYLHSKDPQHRSLADEDMPNFDGVLAPSAGHRRGMTIDDHLQPQPRTQEPPPVPVPPREDVRRDRMNDPFPTARYPRSRSQPNFKDRRSPRPPIDDGFDFGVPGAPHRPPATVPTRNEYGASTNSAMASIHTRLDQYSQDRQYQGSIPPKGYHPNDRNRADFPALGPGPTPAAYQGNGPPDRYRSPPMQDGRSRQMGLPGGRPSPINRIGPTSPPITSPSNSDALPSHPVPVRPGLMQSSPVNQAPKPVPLRQYNSPSSPMQLSSPTKNSGPSHSMDTKRKSVPVTHEELDGLKQATTRNPDDQKSQLILAKKMVEAASVLVDERADPRTRNKSREKYILDAHKIVKKLSNNGYSEATFYLADAYSRGSLGLESDTREAFKLYQSAAKAGHAQAAYRVAVCCEIGHEEGGGTSRDAVKAMQWYKRAATLGDTPAMYKMGIISLKGLLGQPKNPREAIVWLKRAAERADKENPHALHELVSLPISVKLRKGERGRFGS</sequence>
<feature type="compositionally biased region" description="Basic and acidic residues" evidence="2">
    <location>
        <begin position="27"/>
        <end position="36"/>
    </location>
</feature>
<proteinExistence type="predicted"/>
<keyword evidence="4" id="KW-1185">Reference proteome</keyword>
<feature type="compositionally biased region" description="Polar residues" evidence="2">
    <location>
        <begin position="193"/>
        <end position="208"/>
    </location>
</feature>